<dbReference type="PRINTS" id="PR00258">
    <property type="entry name" value="SPERACTRCPTR"/>
</dbReference>
<proteinExistence type="predicted"/>
<dbReference type="GO" id="GO:0005886">
    <property type="term" value="C:plasma membrane"/>
    <property type="evidence" value="ECO:0007669"/>
    <property type="project" value="TreeGrafter"/>
</dbReference>
<evidence type="ECO:0000256" key="4">
    <source>
        <dbReference type="ARBA" id="ARBA00022737"/>
    </source>
</evidence>
<feature type="domain" description="SRCR" evidence="8">
    <location>
        <begin position="63"/>
        <end position="161"/>
    </location>
</feature>
<keyword evidence="2" id="KW-0964">Secreted</keyword>
<feature type="disulfide bond" evidence="7">
    <location>
        <begin position="930"/>
        <end position="940"/>
    </location>
</feature>
<keyword evidence="6" id="KW-0325">Glycoprotein</keyword>
<evidence type="ECO:0000256" key="3">
    <source>
        <dbReference type="ARBA" id="ARBA00022729"/>
    </source>
</evidence>
<dbReference type="GO" id="GO:0004252">
    <property type="term" value="F:serine-type endopeptidase activity"/>
    <property type="evidence" value="ECO:0007669"/>
    <property type="project" value="TreeGrafter"/>
</dbReference>
<dbReference type="PANTHER" id="PTHR48071">
    <property type="entry name" value="SRCR DOMAIN-CONTAINING PROTEIN"/>
    <property type="match status" value="1"/>
</dbReference>
<keyword evidence="4" id="KW-0677">Repeat</keyword>
<feature type="disulfide bond" evidence="7">
    <location>
        <begin position="520"/>
        <end position="530"/>
    </location>
</feature>
<feature type="domain" description="SRCR" evidence="8">
    <location>
        <begin position="641"/>
        <end position="775"/>
    </location>
</feature>
<dbReference type="SMART" id="SM00202">
    <property type="entry name" value="SR"/>
    <property type="match status" value="11"/>
</dbReference>
<evidence type="ECO:0000256" key="1">
    <source>
        <dbReference type="ARBA" id="ARBA00004613"/>
    </source>
</evidence>
<name>A0A667ZFB0_9TELE</name>
<feature type="domain" description="SRCR" evidence="8">
    <location>
        <begin position="164"/>
        <end position="242"/>
    </location>
</feature>
<dbReference type="FunFam" id="3.10.250.10:FF:000004">
    <property type="entry name" value="Scavenger receptor cysteine-rich type 1 protein M130"/>
    <property type="match status" value="4"/>
</dbReference>
<dbReference type="InterPro" id="IPR001190">
    <property type="entry name" value="SRCR"/>
</dbReference>
<feature type="domain" description="SRCR" evidence="8">
    <location>
        <begin position="855"/>
        <end position="959"/>
    </location>
</feature>
<dbReference type="GeneTree" id="ENSGT00940000163299"/>
<feature type="domain" description="SRCR" evidence="8">
    <location>
        <begin position="256"/>
        <end position="355"/>
    </location>
</feature>
<sequence>MPENLLNGQGQTDRYRLTGRERKGFLQGSYFPLSLDCTNTFGQSNLHQQLWHFLITAELPDNVRLVGGANNCTGKLEVKQHGDWTPVGVGGPDWNLRFADIVCRQLDCGSAVSVGRRDPIKSLLFWVISPSCLQSGSTLLECVHIRSLSTVESYHVEITCSESVRLVNGNSLCSGRVEVKSNQSWSSVCEEDFDHQDAQVVCRELGCGAPSVLQGALYGEGEAPVWSKEFQCEGTESALLDCRSSGSARNKSVESVRLMNGNSLCSGRVEVKSNQSWSSVCEDDFDHQDAQVVCRELGCGAPSVLQGALYGEGEAPVWSKEFQCEGTESALLHCRSSGSARNSCSPGKAVGLTCSGRGGAAPDNQIIRLVGGANHCAGRLQMKQHDDWRHVVIWRADWTLKTATVVCGLLDCGSAVSVALRGHSAIESSWAISLSCLQSGSTLRECSMKSMFLQSELKITCSGRVEVKSNQLWSSVCEDDFDHQDAQVVCRELGCGAPSVLQGALYGEGEALVWSKEFQCEGTESVLTDCGSSGSARKSCLPVEITCSEPDNARLVGGANRCAGRPEMKKHEVWRPVHVWSESDDWDLKSAAVICRQLDCGPAVSVQLTLEISSAPLWVLSLSCLRSGPTLRECLETGGSVRLVNGNSLCSGRMEVKSNQSWSSVCKDDFDRQDAQVVCRELGCGAPSVLQGAFYGEMEAPMWSKEFQCEGSESGKSQGLGGCCNVCICGPEDVRLAGEPSRCAGRLEMEQHGDWQPVIDFYSPWNLKAAAVVCGQLGCGSAVSTEIREAPTDHSARRIIPRCYGSESALRECMLKMDSASTSYILEVICSGNTDITSASTRVSTSLRSLQPDNVRLVGGANNCTGKLEVKQHGDWRPVSVGGPDWNLRFADIACRQLDCGSAVSVGRRDYGGSRHDFNSLFFWVISPSCLQSGSTLLECVQTRPGPIFDSFHLEITCSESVRLVNGNSLCSGRVEVKTNQSWSSVCKDDFDHQDAQVVCRELGCGAPSVLQGALYGEGEAPVWSREFQCEGSESALLHCRSSGSARNSCSPGKAVGLTCSGRGGAASVRLVNGSSLCSGRVEVKSNQLWSSVCEHDFDHQDAQVVCRELGCGAPSVLQGALYGEGEALVWSKEFQCEGTESALLHCRSSGSARNSCSPGKAVGLTCSGRRGAATWTCFISVLTKVTLTPLVIFVLSLGVQTHSSSPLVVNSDCCTMVLKNAVIFELFISLTGRGGLGQKIGPGILDQSGPPHSITHTFPVFLLS</sequence>
<dbReference type="GO" id="GO:0031638">
    <property type="term" value="P:zymogen activation"/>
    <property type="evidence" value="ECO:0007669"/>
    <property type="project" value="TreeGrafter"/>
</dbReference>
<feature type="disulfide bond" evidence="7">
    <location>
        <begin position="232"/>
        <end position="242"/>
    </location>
</feature>
<reference evidence="9" key="3">
    <citation type="submission" date="2025-09" db="UniProtKB">
        <authorList>
            <consortium name="Ensembl"/>
        </authorList>
    </citation>
    <scope>IDENTIFICATION</scope>
</reference>
<dbReference type="InterPro" id="IPR036772">
    <property type="entry name" value="SRCR-like_dom_sf"/>
</dbReference>
<dbReference type="PROSITE" id="PS50287">
    <property type="entry name" value="SRCR_2"/>
    <property type="match status" value="11"/>
</dbReference>
<keyword evidence="3" id="KW-0732">Signal</keyword>
<dbReference type="PANTHER" id="PTHR48071:SF15">
    <property type="entry name" value="SRCR DOMAIN-CONTAINING PROTEIN"/>
    <property type="match status" value="1"/>
</dbReference>
<evidence type="ECO:0000256" key="6">
    <source>
        <dbReference type="ARBA" id="ARBA00023180"/>
    </source>
</evidence>
<keyword evidence="10" id="KW-1185">Reference proteome</keyword>
<feature type="disulfide bond" evidence="7">
    <location>
        <begin position="132"/>
        <end position="142"/>
    </location>
</feature>
<feature type="disulfide bond" evidence="7">
    <location>
        <begin position="803"/>
        <end position="813"/>
    </location>
</feature>
<feature type="disulfide bond" evidence="7">
    <location>
        <begin position="436"/>
        <end position="446"/>
    </location>
</feature>
<evidence type="ECO:0000256" key="5">
    <source>
        <dbReference type="ARBA" id="ARBA00023157"/>
    </source>
</evidence>
<dbReference type="Pfam" id="PF00530">
    <property type="entry name" value="SRCR"/>
    <property type="match status" value="11"/>
</dbReference>
<keyword evidence="5 7" id="KW-1015">Disulfide bond</keyword>
<reference evidence="9" key="1">
    <citation type="submission" date="2019-06" db="EMBL/GenBank/DDBJ databases">
        <authorList>
            <consortium name="Wellcome Sanger Institute Data Sharing"/>
        </authorList>
    </citation>
    <scope>NUCLEOTIDE SEQUENCE [LARGE SCALE GENOMIC DNA]</scope>
</reference>
<organism evidence="9 10">
    <name type="scientific">Myripristis murdjan</name>
    <name type="common">pinecone soldierfish</name>
    <dbReference type="NCBI Taxonomy" id="586833"/>
    <lineage>
        <taxon>Eukaryota</taxon>
        <taxon>Metazoa</taxon>
        <taxon>Chordata</taxon>
        <taxon>Craniata</taxon>
        <taxon>Vertebrata</taxon>
        <taxon>Euteleostomi</taxon>
        <taxon>Actinopterygii</taxon>
        <taxon>Neopterygii</taxon>
        <taxon>Teleostei</taxon>
        <taxon>Neoteleostei</taxon>
        <taxon>Acanthomorphata</taxon>
        <taxon>Holocentriformes</taxon>
        <taxon>Holocentridae</taxon>
        <taxon>Myripristis</taxon>
    </lineage>
</organism>
<reference evidence="9" key="2">
    <citation type="submission" date="2025-08" db="UniProtKB">
        <authorList>
            <consortium name="Ensembl"/>
        </authorList>
    </citation>
    <scope>IDENTIFICATION</scope>
</reference>
<feature type="domain" description="SRCR" evidence="8">
    <location>
        <begin position="553"/>
        <end position="634"/>
    </location>
</feature>
<feature type="disulfide bond" evidence="7">
    <location>
        <begin position="624"/>
        <end position="634"/>
    </location>
</feature>
<feature type="domain" description="SRCR" evidence="8">
    <location>
        <begin position="962"/>
        <end position="1061"/>
    </location>
</feature>
<dbReference type="AlphaFoldDB" id="A0A667ZFB0"/>
<feature type="domain" description="SRCR" evidence="8">
    <location>
        <begin position="772"/>
        <end position="831"/>
    </location>
</feature>
<comment type="subcellular location">
    <subcellularLocation>
        <location evidence="1">Secreted</location>
    </subcellularLocation>
</comment>
<dbReference type="FunFam" id="3.10.250.10:FF:000013">
    <property type="entry name" value="CD163 molecule like 1"/>
    <property type="match status" value="1"/>
</dbReference>
<feature type="domain" description="SRCR" evidence="8">
    <location>
        <begin position="1069"/>
        <end position="1168"/>
    </location>
</feature>
<evidence type="ECO:0000256" key="7">
    <source>
        <dbReference type="PROSITE-ProRule" id="PRU00196"/>
    </source>
</evidence>
<feature type="disulfide bond" evidence="7">
    <location>
        <begin position="324"/>
        <end position="334"/>
    </location>
</feature>
<feature type="domain" description="SRCR" evidence="8">
    <location>
        <begin position="367"/>
        <end position="449"/>
    </location>
</feature>
<dbReference type="Gene3D" id="3.10.250.10">
    <property type="entry name" value="SRCR-like domain"/>
    <property type="match status" value="11"/>
</dbReference>
<evidence type="ECO:0000313" key="10">
    <source>
        <dbReference type="Proteomes" id="UP000472263"/>
    </source>
</evidence>
<dbReference type="FunFam" id="3.10.250.10:FF:000031">
    <property type="entry name" value="RIKEN cDNA 5830411N06, isoform CRA_a"/>
    <property type="match status" value="1"/>
</dbReference>
<comment type="caution">
    <text evidence="7">Lacks conserved residue(s) required for the propagation of feature annotation.</text>
</comment>
<evidence type="ECO:0000256" key="2">
    <source>
        <dbReference type="ARBA" id="ARBA00022525"/>
    </source>
</evidence>
<evidence type="ECO:0000313" key="9">
    <source>
        <dbReference type="Ensembl" id="ENSMMDP00005037288.1"/>
    </source>
</evidence>
<protein>
    <recommendedName>
        <fullName evidence="8">SRCR domain-containing protein</fullName>
    </recommendedName>
</protein>
<feature type="disulfide bond" evidence="7">
    <location>
        <begin position="1030"/>
        <end position="1040"/>
    </location>
</feature>
<accession>A0A667ZFB0</accession>
<dbReference type="SUPFAM" id="SSF56487">
    <property type="entry name" value="SRCR-like"/>
    <property type="match status" value="11"/>
</dbReference>
<feature type="disulfide bond" evidence="7">
    <location>
        <begin position="1137"/>
        <end position="1147"/>
    </location>
</feature>
<dbReference type="Proteomes" id="UP000472263">
    <property type="component" value="Chromosome 1"/>
</dbReference>
<evidence type="ECO:0000259" key="8">
    <source>
        <dbReference type="PROSITE" id="PS50287"/>
    </source>
</evidence>
<dbReference type="Ensembl" id="ENSMMDT00005038083.1">
    <property type="protein sequence ID" value="ENSMMDP00005037288.1"/>
    <property type="gene ID" value="ENSMMDG00005017022.1"/>
</dbReference>
<feature type="domain" description="SRCR" evidence="8">
    <location>
        <begin position="451"/>
        <end position="548"/>
    </location>
</feature>
<dbReference type="GO" id="GO:0005615">
    <property type="term" value="C:extracellular space"/>
    <property type="evidence" value="ECO:0007669"/>
    <property type="project" value="TreeGrafter"/>
</dbReference>